<dbReference type="PANTHER" id="PTHR13696:SF99">
    <property type="entry name" value="COBYRINIC ACID AC-DIAMIDE SYNTHASE"/>
    <property type="match status" value="1"/>
</dbReference>
<dbReference type="EMBL" id="CACSAS010000039">
    <property type="protein sequence ID" value="CAA0129856.1"/>
    <property type="molecule type" value="Genomic_DNA"/>
</dbReference>
<dbReference type="SUPFAM" id="SSF52540">
    <property type="entry name" value="P-loop containing nucleoside triphosphate hydrolases"/>
    <property type="match status" value="1"/>
</dbReference>
<dbReference type="Proteomes" id="UP000433050">
    <property type="component" value="Unassembled WGS sequence"/>
</dbReference>
<evidence type="ECO:0000313" key="3">
    <source>
        <dbReference type="Proteomes" id="UP000433050"/>
    </source>
</evidence>
<dbReference type="AlphaFoldDB" id="A0A5S9R7F1"/>
<dbReference type="PIRSF" id="PIRSF009320">
    <property type="entry name" value="Nuc_binding_HP_1000"/>
    <property type="match status" value="1"/>
</dbReference>
<keyword evidence="3" id="KW-1185">Reference proteome</keyword>
<dbReference type="InterPro" id="IPR027417">
    <property type="entry name" value="P-loop_NTPase"/>
</dbReference>
<dbReference type="CDD" id="cd02042">
    <property type="entry name" value="ParAB_family"/>
    <property type="match status" value="1"/>
</dbReference>
<gene>
    <name evidence="2" type="ORF">STARVERO_04552</name>
</gene>
<proteinExistence type="predicted"/>
<dbReference type="Gene3D" id="3.40.50.300">
    <property type="entry name" value="P-loop containing nucleotide triphosphate hydrolases"/>
    <property type="match status" value="1"/>
</dbReference>
<dbReference type="InterPro" id="IPR002586">
    <property type="entry name" value="CobQ/CobB/MinD/ParA_Nub-bd_dom"/>
</dbReference>
<sequence>MLDKRFHEKQEVGVPSVFAVANPKGGSGKTTVAIILAGEFAKHGYSAAIVDADPQGSSYQWHASSVARGLSPQGVDLVRAPDEAALAQAVERLAGYDVVVIDTPGYYGEVLVQAALRADLVVLPCKVHTFDASQVVRTIRNLEQHAATAQLPMSQHRVLFNEYDSLDRNTRPLREVVAYLDSEHVPVCATALYRRVTFRTMTSGFGTLYQMSDKDESVRKARYNADQVVRELLAASQGSADETAA</sequence>
<reference evidence="2 3" key="1">
    <citation type="submission" date="2019-12" db="EMBL/GenBank/DDBJ databases">
        <authorList>
            <person name="Reyes-Prieto M."/>
        </authorList>
    </citation>
    <scope>NUCLEOTIDE SEQUENCE [LARGE SCALE GENOMIC DNA]</scope>
    <source>
        <strain evidence="2">HF14-78462</strain>
    </source>
</reference>
<protein>
    <recommendedName>
        <fullName evidence="1">CobQ/CobB/MinD/ParA nucleotide binding domain-containing protein</fullName>
    </recommendedName>
</protein>
<accession>A0A5S9R7F1</accession>
<dbReference type="Pfam" id="PF01656">
    <property type="entry name" value="CbiA"/>
    <property type="match status" value="1"/>
</dbReference>
<dbReference type="PANTHER" id="PTHR13696">
    <property type="entry name" value="P-LOOP CONTAINING NUCLEOSIDE TRIPHOSPHATE HYDROLASE"/>
    <property type="match status" value="1"/>
</dbReference>
<evidence type="ECO:0000259" key="1">
    <source>
        <dbReference type="Pfam" id="PF01656"/>
    </source>
</evidence>
<feature type="domain" description="CobQ/CobB/MinD/ParA nucleotide binding" evidence="1">
    <location>
        <begin position="19"/>
        <end position="195"/>
    </location>
</feature>
<organism evidence="2 3">
    <name type="scientific">Starkeya nomas</name>
    <dbReference type="NCBI Taxonomy" id="2666134"/>
    <lineage>
        <taxon>Bacteria</taxon>
        <taxon>Pseudomonadati</taxon>
        <taxon>Pseudomonadota</taxon>
        <taxon>Alphaproteobacteria</taxon>
        <taxon>Hyphomicrobiales</taxon>
        <taxon>Xanthobacteraceae</taxon>
        <taxon>Starkeya</taxon>
    </lineage>
</organism>
<dbReference type="InterPro" id="IPR050678">
    <property type="entry name" value="DNA_Partitioning_ATPase"/>
</dbReference>
<evidence type="ECO:0000313" key="2">
    <source>
        <dbReference type="EMBL" id="CAA0129856.1"/>
    </source>
</evidence>
<name>A0A5S9R7F1_9HYPH</name>